<dbReference type="SUPFAM" id="SSF55785">
    <property type="entry name" value="PYP-like sensor domain (PAS domain)"/>
    <property type="match status" value="1"/>
</dbReference>
<evidence type="ECO:0000313" key="7">
    <source>
        <dbReference type="EMBL" id="AIJ07403.1"/>
    </source>
</evidence>
<dbReference type="CDD" id="cd01949">
    <property type="entry name" value="GGDEF"/>
    <property type="match status" value="1"/>
</dbReference>
<dbReference type="InterPro" id="IPR050469">
    <property type="entry name" value="Diguanylate_Cyclase"/>
</dbReference>
<comment type="catalytic activity">
    <reaction evidence="3">
        <text>2 GTP = 3',3'-c-di-GMP + 2 diphosphate</text>
        <dbReference type="Rhea" id="RHEA:24898"/>
        <dbReference type="ChEBI" id="CHEBI:33019"/>
        <dbReference type="ChEBI" id="CHEBI:37565"/>
        <dbReference type="ChEBI" id="CHEBI:58805"/>
        <dbReference type="EC" id="2.7.7.65"/>
    </reaction>
</comment>
<dbReference type="PANTHER" id="PTHR45138:SF9">
    <property type="entry name" value="DIGUANYLATE CYCLASE DGCM-RELATED"/>
    <property type="match status" value="1"/>
</dbReference>
<dbReference type="InterPro" id="IPR003018">
    <property type="entry name" value="GAF"/>
</dbReference>
<dbReference type="SUPFAM" id="SSF55781">
    <property type="entry name" value="GAF domain-like"/>
    <property type="match status" value="1"/>
</dbReference>
<dbReference type="PROSITE" id="PS50887">
    <property type="entry name" value="GGDEF"/>
    <property type="match status" value="1"/>
</dbReference>
<dbReference type="InterPro" id="IPR029787">
    <property type="entry name" value="Nucleotide_cyclase"/>
</dbReference>
<dbReference type="Pfam" id="PF00990">
    <property type="entry name" value="GGDEF"/>
    <property type="match status" value="1"/>
</dbReference>
<organism evidence="7 8">
    <name type="scientific">Edwardsiella anguillarum ET080813</name>
    <dbReference type="NCBI Taxonomy" id="667120"/>
    <lineage>
        <taxon>Bacteria</taxon>
        <taxon>Pseudomonadati</taxon>
        <taxon>Pseudomonadota</taxon>
        <taxon>Gammaproteobacteria</taxon>
        <taxon>Enterobacterales</taxon>
        <taxon>Hafniaceae</taxon>
        <taxon>Edwardsiella</taxon>
    </lineage>
</organism>
<dbReference type="InterPro" id="IPR013655">
    <property type="entry name" value="PAS_fold_3"/>
</dbReference>
<dbReference type="SMART" id="SM00086">
    <property type="entry name" value="PAC"/>
    <property type="match status" value="1"/>
</dbReference>
<dbReference type="GeneID" id="33938641"/>
<feature type="domain" description="PAS" evidence="4">
    <location>
        <begin position="177"/>
        <end position="251"/>
    </location>
</feature>
<dbReference type="InterPro" id="IPR000160">
    <property type="entry name" value="GGDEF_dom"/>
</dbReference>
<dbReference type="Gene3D" id="3.30.70.270">
    <property type="match status" value="1"/>
</dbReference>
<dbReference type="HOGENOM" id="CLU_000445_11_24_6"/>
<dbReference type="SMART" id="SM00091">
    <property type="entry name" value="PAS"/>
    <property type="match status" value="1"/>
</dbReference>
<protein>
    <recommendedName>
        <fullName evidence="2">diguanylate cyclase</fullName>
        <ecNumber evidence="2">2.7.7.65</ecNumber>
    </recommendedName>
</protein>
<evidence type="ECO:0000259" key="6">
    <source>
        <dbReference type="PROSITE" id="PS50887"/>
    </source>
</evidence>
<evidence type="ECO:0000256" key="2">
    <source>
        <dbReference type="ARBA" id="ARBA00012528"/>
    </source>
</evidence>
<dbReference type="Gene3D" id="3.30.450.40">
    <property type="match status" value="1"/>
</dbReference>
<dbReference type="NCBIfam" id="TIGR00229">
    <property type="entry name" value="sensory_box"/>
    <property type="match status" value="1"/>
</dbReference>
<proteinExistence type="predicted"/>
<sequence>MNDSDPQLARYSPELVSLTSRQHDAGDEVYHHILGLGLKILNMQIGVISRVNNRIASVVFQYPALAGLQEGHHLALAAGFSASVVDQRTLVVQTAVSDAQRQRLPPPYRALPVASYIGIPLTVDGEFYGLLELLSRSGRNRPFSSGQIACVRFMASSIGHMLYQATLLQRNAQLLRENQRINEIIDKAFKYAAIGMALASPEGYFRRANRTFCKMLGYSEAEMLHTSFQSITHPDDLALDLQYLQDLAQRRIEFYSVEKRYLKRDGAYLWVRLSVSAIFEQDVVLFYISQIQDIGADKVVLQALATQREQLEQLNQALTLQASIDYLTGIRNRRSFVQRFAPLLQHARSLVALALFDLDYFKHYNDTYGHQAGDEALIYFSSEMRRHFKEPDSLIGRFGGEEFIALCSADGQCDILERLDKLRESLDYGSDESLPGHLTVSIGCVLVPRECVTPQSFDVLVRYADEMLYQAKNTGRNRLKHRVLTSLKR</sequence>
<dbReference type="PANTHER" id="PTHR45138">
    <property type="entry name" value="REGULATORY COMPONENTS OF SENSORY TRANSDUCTION SYSTEM"/>
    <property type="match status" value="1"/>
</dbReference>
<dbReference type="CDD" id="cd00130">
    <property type="entry name" value="PAS"/>
    <property type="match status" value="1"/>
</dbReference>
<evidence type="ECO:0000259" key="5">
    <source>
        <dbReference type="PROSITE" id="PS50113"/>
    </source>
</evidence>
<dbReference type="Pfam" id="PF08447">
    <property type="entry name" value="PAS_3"/>
    <property type="match status" value="1"/>
</dbReference>
<dbReference type="InterPro" id="IPR029016">
    <property type="entry name" value="GAF-like_dom_sf"/>
</dbReference>
<dbReference type="GO" id="GO:0052621">
    <property type="term" value="F:diguanylate cyclase activity"/>
    <property type="evidence" value="ECO:0007669"/>
    <property type="project" value="UniProtKB-EC"/>
</dbReference>
<dbReference type="Gene3D" id="3.30.450.20">
    <property type="entry name" value="PAS domain"/>
    <property type="match status" value="1"/>
</dbReference>
<reference evidence="7 8" key="1">
    <citation type="journal article" date="2012" name="PLoS ONE">
        <title>Edwardsiella comparative phylogenomics reveal the new intra/inter-species taxonomic relationships, virulence evolution and niche adaptation mechanisms.</title>
        <authorList>
            <person name="Yang M."/>
            <person name="Lv Y."/>
            <person name="Xiao J."/>
            <person name="Wu H."/>
            <person name="Zheng H."/>
            <person name="Liu Q."/>
            <person name="Zhang Y."/>
            <person name="Wang Q."/>
        </authorList>
    </citation>
    <scope>NUCLEOTIDE SEQUENCE [LARGE SCALE GENOMIC DNA]</scope>
    <source>
        <strain evidence="8">080813</strain>
    </source>
</reference>
<dbReference type="InterPro" id="IPR000014">
    <property type="entry name" value="PAS"/>
</dbReference>
<dbReference type="InterPro" id="IPR035965">
    <property type="entry name" value="PAS-like_dom_sf"/>
</dbReference>
<dbReference type="EMBL" id="CP006664">
    <property type="protein sequence ID" value="AIJ07403.1"/>
    <property type="molecule type" value="Genomic_DNA"/>
</dbReference>
<gene>
    <name evidence="7" type="ORF">ETEE_0936</name>
</gene>
<accession>A0A076LKY2</accession>
<evidence type="ECO:0000256" key="1">
    <source>
        <dbReference type="ARBA" id="ARBA00004665"/>
    </source>
</evidence>
<feature type="domain" description="PAC" evidence="5">
    <location>
        <begin position="255"/>
        <end position="306"/>
    </location>
</feature>
<dbReference type="InterPro" id="IPR043128">
    <property type="entry name" value="Rev_trsase/Diguanyl_cyclase"/>
</dbReference>
<evidence type="ECO:0000259" key="4">
    <source>
        <dbReference type="PROSITE" id="PS50112"/>
    </source>
</evidence>
<evidence type="ECO:0000256" key="3">
    <source>
        <dbReference type="ARBA" id="ARBA00034247"/>
    </source>
</evidence>
<dbReference type="RefSeq" id="WP_034165533.1">
    <property type="nucleotide sequence ID" value="NZ_CP006664.1"/>
</dbReference>
<dbReference type="SUPFAM" id="SSF55073">
    <property type="entry name" value="Nucleotide cyclase"/>
    <property type="match status" value="1"/>
</dbReference>
<dbReference type="KEGG" id="ete:ETEE_0936"/>
<dbReference type="Proteomes" id="UP000028681">
    <property type="component" value="Chromosome"/>
</dbReference>
<dbReference type="InterPro" id="IPR000700">
    <property type="entry name" value="PAS-assoc_C"/>
</dbReference>
<dbReference type="SMART" id="SM00267">
    <property type="entry name" value="GGDEF"/>
    <property type="match status" value="1"/>
</dbReference>
<dbReference type="InterPro" id="IPR001610">
    <property type="entry name" value="PAC"/>
</dbReference>
<dbReference type="PROSITE" id="PS50113">
    <property type="entry name" value="PAC"/>
    <property type="match status" value="1"/>
</dbReference>
<dbReference type="NCBIfam" id="TIGR00254">
    <property type="entry name" value="GGDEF"/>
    <property type="match status" value="1"/>
</dbReference>
<name>A0A076LKY2_9GAMM</name>
<dbReference type="Pfam" id="PF13185">
    <property type="entry name" value="GAF_2"/>
    <property type="match status" value="1"/>
</dbReference>
<feature type="domain" description="GGDEF" evidence="6">
    <location>
        <begin position="349"/>
        <end position="484"/>
    </location>
</feature>
<dbReference type="PROSITE" id="PS50112">
    <property type="entry name" value="PAS"/>
    <property type="match status" value="1"/>
</dbReference>
<dbReference type="AlphaFoldDB" id="A0A076LKY2"/>
<comment type="pathway">
    <text evidence="1">Purine metabolism; 3',5'-cyclic di-GMP biosynthesis.</text>
</comment>
<evidence type="ECO:0000313" key="8">
    <source>
        <dbReference type="Proteomes" id="UP000028681"/>
    </source>
</evidence>
<dbReference type="EC" id="2.7.7.65" evidence="2"/>